<gene>
    <name evidence="2" type="ORF">HXX76_001181</name>
</gene>
<feature type="region of interest" description="Disordered" evidence="1">
    <location>
        <begin position="305"/>
        <end position="346"/>
    </location>
</feature>
<dbReference type="EMBL" id="JAEHOC010000002">
    <property type="protein sequence ID" value="KAG2444428.1"/>
    <property type="molecule type" value="Genomic_DNA"/>
</dbReference>
<organism evidence="2 3">
    <name type="scientific">Chlamydomonas incerta</name>
    <dbReference type="NCBI Taxonomy" id="51695"/>
    <lineage>
        <taxon>Eukaryota</taxon>
        <taxon>Viridiplantae</taxon>
        <taxon>Chlorophyta</taxon>
        <taxon>core chlorophytes</taxon>
        <taxon>Chlorophyceae</taxon>
        <taxon>CS clade</taxon>
        <taxon>Chlamydomonadales</taxon>
        <taxon>Chlamydomonadaceae</taxon>
        <taxon>Chlamydomonas</taxon>
    </lineage>
</organism>
<proteinExistence type="predicted"/>
<feature type="region of interest" description="Disordered" evidence="1">
    <location>
        <begin position="72"/>
        <end position="95"/>
    </location>
</feature>
<feature type="compositionally biased region" description="Low complexity" evidence="1">
    <location>
        <begin position="308"/>
        <end position="338"/>
    </location>
</feature>
<protein>
    <submittedName>
        <fullName evidence="2">Uncharacterized protein</fullName>
    </submittedName>
</protein>
<dbReference type="OrthoDB" id="10654020at2759"/>
<dbReference type="Proteomes" id="UP000650467">
    <property type="component" value="Unassembled WGS sequence"/>
</dbReference>
<keyword evidence="3" id="KW-1185">Reference proteome</keyword>
<evidence type="ECO:0000313" key="2">
    <source>
        <dbReference type="EMBL" id="KAG2444428.1"/>
    </source>
</evidence>
<reference evidence="2" key="1">
    <citation type="journal article" date="2020" name="bioRxiv">
        <title>Comparative genomics of Chlamydomonas.</title>
        <authorList>
            <person name="Craig R.J."/>
            <person name="Hasan A.R."/>
            <person name="Ness R.W."/>
            <person name="Keightley P.D."/>
        </authorList>
    </citation>
    <scope>NUCLEOTIDE SEQUENCE</scope>
    <source>
        <strain evidence="2">SAG 7.73</strain>
    </source>
</reference>
<evidence type="ECO:0000313" key="3">
    <source>
        <dbReference type="Proteomes" id="UP000650467"/>
    </source>
</evidence>
<evidence type="ECO:0000256" key="1">
    <source>
        <dbReference type="SAM" id="MobiDB-lite"/>
    </source>
</evidence>
<dbReference type="AlphaFoldDB" id="A0A836B1A6"/>
<comment type="caution">
    <text evidence="2">The sequence shown here is derived from an EMBL/GenBank/DDBJ whole genome shotgun (WGS) entry which is preliminary data.</text>
</comment>
<accession>A0A836B1A6</accession>
<name>A0A836B1A6_CHLIN</name>
<sequence length="369" mass="35848">MPIPASASSTLSHHQCANDHHCYCYQQPHAFAHHPPAHQPHHQAAARLPPCPLGDRRRRSCHTGADLCHDSHGHATAANPASPPPAGATRRHSFQGLDVAPPGLGCSPFLAPLGSRGSGGLSATGSGGRSHAGSEPLSAGLMRIASSFTNSVTEYLTDLVAWTTAEHPPMSPIVTRTHAAGAGAAAAAGGFGADAPPPAAAAAAGCGGGSCREGGGSGGVAKASGAVEHQRLHQRHSQARGYAPVGAAACPPYHHSGQPMLLPVPVAAAEAAAEAVDTQSADFVGGGSASSGGGVGFETGGAGRVFEGISDSGGATSASASGSPRSGSGPVPRSRPGAASAGGWPVGGTVAGMVVGSGAAGGPCSKKDA</sequence>